<dbReference type="GO" id="GO:0016020">
    <property type="term" value="C:membrane"/>
    <property type="evidence" value="ECO:0007669"/>
    <property type="project" value="TreeGrafter"/>
</dbReference>
<organism evidence="2">
    <name type="scientific">freshwater sediment metagenome</name>
    <dbReference type="NCBI Taxonomy" id="556182"/>
    <lineage>
        <taxon>unclassified sequences</taxon>
        <taxon>metagenomes</taxon>
        <taxon>ecological metagenomes</taxon>
    </lineage>
</organism>
<dbReference type="PANTHER" id="PTHR43798">
    <property type="entry name" value="MONOACYLGLYCEROL LIPASE"/>
    <property type="match status" value="1"/>
</dbReference>
<dbReference type="Pfam" id="PF12697">
    <property type="entry name" value="Abhydrolase_6"/>
    <property type="match status" value="1"/>
</dbReference>
<dbReference type="PANTHER" id="PTHR43798:SF33">
    <property type="entry name" value="HYDROLASE, PUTATIVE (AFU_ORTHOLOGUE AFUA_2G14860)-RELATED"/>
    <property type="match status" value="1"/>
</dbReference>
<dbReference type="SUPFAM" id="SSF53474">
    <property type="entry name" value="alpha/beta-Hydrolases"/>
    <property type="match status" value="1"/>
</dbReference>
<reference evidence="2" key="1">
    <citation type="submission" date="2023-07" db="EMBL/GenBank/DDBJ databases">
        <authorList>
            <person name="Pelsma A.J. K."/>
        </authorList>
    </citation>
    <scope>NUCLEOTIDE SEQUENCE</scope>
</reference>
<dbReference type="InterPro" id="IPR029058">
    <property type="entry name" value="AB_hydrolase_fold"/>
</dbReference>
<accession>A0AA48LXL4</accession>
<dbReference type="InterPro" id="IPR050266">
    <property type="entry name" value="AB_hydrolase_sf"/>
</dbReference>
<dbReference type="InterPro" id="IPR000073">
    <property type="entry name" value="AB_hydrolase_1"/>
</dbReference>
<dbReference type="AlphaFoldDB" id="A0AA48LXL4"/>
<evidence type="ECO:0000313" key="2">
    <source>
        <dbReference type="EMBL" id="CAJ0855118.1"/>
    </source>
</evidence>
<dbReference type="Gene3D" id="3.40.50.1820">
    <property type="entry name" value="alpha/beta hydrolase"/>
    <property type="match status" value="1"/>
</dbReference>
<dbReference type="EMBL" id="OY288114">
    <property type="protein sequence ID" value="CAJ0855118.1"/>
    <property type="molecule type" value="Genomic_DNA"/>
</dbReference>
<evidence type="ECO:0000259" key="1">
    <source>
        <dbReference type="Pfam" id="PF12697"/>
    </source>
</evidence>
<feature type="domain" description="AB hydrolase-1" evidence="1">
    <location>
        <begin position="43"/>
        <end position="281"/>
    </location>
</feature>
<proteinExistence type="predicted"/>
<gene>
    <name evidence="2" type="ORF">AMST5_00803</name>
</gene>
<name>A0AA48LXL4_9ZZZZ</name>
<sequence length="302" mass="32185">MSSAIVPIDFKPRALGPGVLSLRRMRWPGIRDGADEIAAPAAILLHGFGHSADIWRASVAFWQNAAQAPTIIAFDLPGHGRSGTLPPDKYCVDEIADRLADEIHSSIDQPVVLIGHSVGGRVALALSEKSCIRVDGVILVETSVGSVPASSRAAIVEAAKAMSSTFSSKADLIEQIMRQAPLAERQVVSEYVDYALATTADGLALPLDPAGIALLFDENPDSTWSMLENLRSPLAIIRGAYSSFLREATVRQIGERVTVPLFTAAIPKAGHALPIERPDALGKALDHAFRFVTDHAASVMRA</sequence>
<protein>
    <recommendedName>
        <fullName evidence="1">AB hydrolase-1 domain-containing protein</fullName>
    </recommendedName>
</protein>